<accession>A0A4P6U262</accession>
<reference evidence="1 2" key="1">
    <citation type="submission" date="2018-08" db="EMBL/GenBank/DDBJ databases">
        <title>The complete genome sequence of Streptomyces seoulensis, a pioneer strain for nickel superoxide dismutase discovery.</title>
        <authorList>
            <person name="Shin J."/>
            <person name="Lee J.-S."/>
            <person name="Lee E.-J."/>
            <person name="Youn H.-D."/>
        </authorList>
    </citation>
    <scope>NUCLEOTIDE SEQUENCE [LARGE SCALE GENOMIC DNA]</scope>
    <source>
        <strain evidence="1 2">KCTC 9819</strain>
    </source>
</reference>
<proteinExistence type="predicted"/>
<dbReference type="PANTHER" id="PTHR40267:SF1">
    <property type="entry name" value="BLR3294 PROTEIN"/>
    <property type="match status" value="1"/>
</dbReference>
<dbReference type="STRING" id="73044.GCA_000725795_04311"/>
<dbReference type="KEGG" id="sseo:D0Z67_10445"/>
<keyword evidence="2" id="KW-1185">Reference proteome</keyword>
<gene>
    <name evidence="1" type="ORF">D0Z67_10445</name>
</gene>
<dbReference type="PANTHER" id="PTHR40267">
    <property type="entry name" value="BLR3294 PROTEIN"/>
    <property type="match status" value="1"/>
</dbReference>
<evidence type="ECO:0000313" key="1">
    <source>
        <dbReference type="EMBL" id="QBJ94099.1"/>
    </source>
</evidence>
<dbReference type="Gene3D" id="3.40.50.12500">
    <property type="match status" value="1"/>
</dbReference>
<dbReference type="RefSeq" id="WP_031182454.1">
    <property type="nucleotide sequence ID" value="NZ_CP032229.1"/>
</dbReference>
<dbReference type="AlphaFoldDB" id="A0A4P6U262"/>
<dbReference type="InterPro" id="IPR026286">
    <property type="entry name" value="MaiA/AMDase"/>
</dbReference>
<organism evidence="1 2">
    <name type="scientific">Streptomyces seoulensis</name>
    <dbReference type="NCBI Taxonomy" id="73044"/>
    <lineage>
        <taxon>Bacteria</taxon>
        <taxon>Bacillati</taxon>
        <taxon>Actinomycetota</taxon>
        <taxon>Actinomycetes</taxon>
        <taxon>Kitasatosporales</taxon>
        <taxon>Streptomycetaceae</taxon>
        <taxon>Streptomyces</taxon>
    </lineage>
</organism>
<evidence type="ECO:0000313" key="2">
    <source>
        <dbReference type="Proteomes" id="UP000292547"/>
    </source>
</evidence>
<sequence>MTAIGFLCPGHRGEDDYPRIEQLLAGAVRLDLVHTGTGEDAHAVDPLHGAEFAGRLTAAMEGLRLTGAEAVVWTSPAGGFAHGWKGAHTEATELARQAGLPASSTSLGFVHAAQALGARRVAVAHAYPPKAAALFGAFLADGGLEVTGAEEVDALTAERAAEGGEAELLALARAADTPDAEALLLPDTALRTAAHLAALEAALGKPVLTASQVSVWEGLRLADRRLHTDTLGTLFTREPATQL</sequence>
<name>A0A4P6U262_STRSO</name>
<dbReference type="GeneID" id="300099350"/>
<protein>
    <submittedName>
        <fullName evidence="1">Decarboxylase</fullName>
    </submittedName>
</protein>
<dbReference type="OrthoDB" id="4537983at2"/>
<dbReference type="InterPro" id="IPR053714">
    <property type="entry name" value="Iso_Racemase_Enz_sf"/>
</dbReference>
<dbReference type="Pfam" id="PF17645">
    <property type="entry name" value="Amdase"/>
    <property type="match status" value="1"/>
</dbReference>
<dbReference type="Proteomes" id="UP000292547">
    <property type="component" value="Chromosome"/>
</dbReference>
<dbReference type="EMBL" id="CP032229">
    <property type="protein sequence ID" value="QBJ94099.1"/>
    <property type="molecule type" value="Genomic_DNA"/>
</dbReference>